<evidence type="ECO:0000259" key="8">
    <source>
        <dbReference type="PROSITE" id="PS50928"/>
    </source>
</evidence>
<dbReference type="InterPro" id="IPR035906">
    <property type="entry name" value="MetI-like_sf"/>
</dbReference>
<feature type="transmembrane region" description="Helical" evidence="7">
    <location>
        <begin position="230"/>
        <end position="250"/>
    </location>
</feature>
<feature type="transmembrane region" description="Helical" evidence="7">
    <location>
        <begin position="286"/>
        <end position="305"/>
    </location>
</feature>
<keyword evidence="3" id="KW-1003">Cell membrane</keyword>
<evidence type="ECO:0000256" key="1">
    <source>
        <dbReference type="ARBA" id="ARBA00004651"/>
    </source>
</evidence>
<feature type="domain" description="ABC transmembrane type-1" evidence="8">
    <location>
        <begin position="91"/>
        <end position="305"/>
    </location>
</feature>
<organism evidence="9 10">
    <name type="scientific">Microbacterium wangchenii</name>
    <dbReference type="NCBI Taxonomy" id="2541726"/>
    <lineage>
        <taxon>Bacteria</taxon>
        <taxon>Bacillati</taxon>
        <taxon>Actinomycetota</taxon>
        <taxon>Actinomycetes</taxon>
        <taxon>Micrococcales</taxon>
        <taxon>Microbacteriaceae</taxon>
        <taxon>Microbacterium</taxon>
    </lineage>
</organism>
<feature type="transmembrane region" description="Helical" evidence="7">
    <location>
        <begin position="176"/>
        <end position="201"/>
    </location>
</feature>
<comment type="similarity">
    <text evidence="7">Belongs to the binding-protein-dependent transport system permease family.</text>
</comment>
<evidence type="ECO:0000313" key="9">
    <source>
        <dbReference type="EMBL" id="QBR90010.1"/>
    </source>
</evidence>
<name>A0ABX5SXN1_9MICO</name>
<keyword evidence="6 7" id="KW-0472">Membrane</keyword>
<evidence type="ECO:0000256" key="4">
    <source>
        <dbReference type="ARBA" id="ARBA00022692"/>
    </source>
</evidence>
<feature type="transmembrane region" description="Helical" evidence="7">
    <location>
        <begin position="129"/>
        <end position="150"/>
    </location>
</feature>
<evidence type="ECO:0000256" key="7">
    <source>
        <dbReference type="RuleBase" id="RU363032"/>
    </source>
</evidence>
<dbReference type="SUPFAM" id="SSF161098">
    <property type="entry name" value="MetI-like"/>
    <property type="match status" value="1"/>
</dbReference>
<keyword evidence="10" id="KW-1185">Reference proteome</keyword>
<dbReference type="PROSITE" id="PS50928">
    <property type="entry name" value="ABC_TM1"/>
    <property type="match status" value="1"/>
</dbReference>
<dbReference type="Proteomes" id="UP000295748">
    <property type="component" value="Chromosome"/>
</dbReference>
<dbReference type="PANTHER" id="PTHR43227:SF8">
    <property type="entry name" value="DIACETYLCHITOBIOSE UPTAKE SYSTEM PERMEASE PROTEIN DASB"/>
    <property type="match status" value="1"/>
</dbReference>
<feature type="transmembrane region" description="Helical" evidence="7">
    <location>
        <begin position="32"/>
        <end position="55"/>
    </location>
</feature>
<dbReference type="Pfam" id="PF00528">
    <property type="entry name" value="BPD_transp_1"/>
    <property type="match status" value="1"/>
</dbReference>
<gene>
    <name evidence="9" type="ORF">E4K62_15725</name>
</gene>
<evidence type="ECO:0000256" key="3">
    <source>
        <dbReference type="ARBA" id="ARBA00022475"/>
    </source>
</evidence>
<evidence type="ECO:0000256" key="5">
    <source>
        <dbReference type="ARBA" id="ARBA00022989"/>
    </source>
</evidence>
<keyword evidence="4 7" id="KW-0812">Transmembrane</keyword>
<evidence type="ECO:0000256" key="2">
    <source>
        <dbReference type="ARBA" id="ARBA00022448"/>
    </source>
</evidence>
<dbReference type="InterPro" id="IPR050809">
    <property type="entry name" value="UgpAE/MalFG_permease"/>
</dbReference>
<comment type="subcellular location">
    <subcellularLocation>
        <location evidence="1 7">Cell membrane</location>
        <topology evidence="1 7">Multi-pass membrane protein</topology>
    </subcellularLocation>
</comment>
<dbReference type="EMBL" id="CP038266">
    <property type="protein sequence ID" value="QBR90010.1"/>
    <property type="molecule type" value="Genomic_DNA"/>
</dbReference>
<dbReference type="Gene3D" id="1.10.3720.10">
    <property type="entry name" value="MetI-like"/>
    <property type="match status" value="1"/>
</dbReference>
<evidence type="ECO:0000256" key="6">
    <source>
        <dbReference type="ARBA" id="ARBA00023136"/>
    </source>
</evidence>
<proteinExistence type="inferred from homology"/>
<keyword evidence="2 7" id="KW-0813">Transport</keyword>
<reference evidence="9 10" key="1">
    <citation type="submission" date="2019-03" db="EMBL/GenBank/DDBJ databases">
        <authorList>
            <person name="Dong K."/>
        </authorList>
    </citation>
    <scope>NUCLEOTIDE SEQUENCE [LARGE SCALE GENOMIC DNA]</scope>
    <source>
        <strain evidence="10">dk512</strain>
    </source>
</reference>
<dbReference type="PANTHER" id="PTHR43227">
    <property type="entry name" value="BLL4140 PROTEIN"/>
    <property type="match status" value="1"/>
</dbReference>
<accession>A0ABX5SXN1</accession>
<dbReference type="CDD" id="cd06261">
    <property type="entry name" value="TM_PBP2"/>
    <property type="match status" value="1"/>
</dbReference>
<dbReference type="InterPro" id="IPR000515">
    <property type="entry name" value="MetI-like"/>
</dbReference>
<evidence type="ECO:0000313" key="10">
    <source>
        <dbReference type="Proteomes" id="UP000295748"/>
    </source>
</evidence>
<keyword evidence="5 7" id="KW-1133">Transmembrane helix</keyword>
<protein>
    <submittedName>
        <fullName evidence="9">Sugar ABC transporter permease</fullName>
    </submittedName>
</protein>
<sequence>MRRGTRLVQENRSRMTITHAPPTAARRQKGRWIPYVLVAPFLLALAVFILGPLLISLVNSLFVERLIGGITFVGLENYARALTDANFWEGFGRLLLYGVIFTPLTIGLSLLIAVVVDSGAVRGSGFYRALYFIPYAIPGVVATLMWGFLYGPTISPFTDMAEAVGLEGLNLLSPQFVLFAIGNIGIWAFVGYNVMIFYAALRAIPEEIYEAAILDGAGRWRIGFSIKLPMIKPVITMVVIFSIIGTVQLLTEPLVLQPLQPRSIEDNFTPNMYAYSLAAGGQQLNYVAAISFFMGLVVVALSVVYSKFMNRPEKGAS</sequence>
<feature type="transmembrane region" description="Helical" evidence="7">
    <location>
        <begin position="94"/>
        <end position="117"/>
    </location>
</feature>